<dbReference type="PANTHER" id="PTHR23235">
    <property type="entry name" value="KRUEPPEL-LIKE TRANSCRIPTION FACTOR"/>
    <property type="match status" value="1"/>
</dbReference>
<evidence type="ECO:0000256" key="2">
    <source>
        <dbReference type="ARBA" id="ARBA00022771"/>
    </source>
</evidence>
<keyword evidence="3" id="KW-0862">Zinc</keyword>
<dbReference type="SMART" id="SM00355">
    <property type="entry name" value="ZnF_C2H2"/>
    <property type="match status" value="3"/>
</dbReference>
<reference evidence="7" key="1">
    <citation type="journal article" date="2023" name="Mol. Phylogenet. Evol.">
        <title>Genome-scale phylogeny and comparative genomics of the fungal order Sordariales.</title>
        <authorList>
            <person name="Hensen N."/>
            <person name="Bonometti L."/>
            <person name="Westerberg I."/>
            <person name="Brannstrom I.O."/>
            <person name="Guillou S."/>
            <person name="Cros-Aarteil S."/>
            <person name="Calhoun S."/>
            <person name="Haridas S."/>
            <person name="Kuo A."/>
            <person name="Mondo S."/>
            <person name="Pangilinan J."/>
            <person name="Riley R."/>
            <person name="LaButti K."/>
            <person name="Andreopoulos B."/>
            <person name="Lipzen A."/>
            <person name="Chen C."/>
            <person name="Yan M."/>
            <person name="Daum C."/>
            <person name="Ng V."/>
            <person name="Clum A."/>
            <person name="Steindorff A."/>
            <person name="Ohm R.A."/>
            <person name="Martin F."/>
            <person name="Silar P."/>
            <person name="Natvig D.O."/>
            <person name="Lalanne C."/>
            <person name="Gautier V."/>
            <person name="Ament-Velasquez S.L."/>
            <person name="Kruys A."/>
            <person name="Hutchinson M.I."/>
            <person name="Powell A.J."/>
            <person name="Barry K."/>
            <person name="Miller A.N."/>
            <person name="Grigoriev I.V."/>
            <person name="Debuchy R."/>
            <person name="Gladieux P."/>
            <person name="Hiltunen Thoren M."/>
            <person name="Johannesson H."/>
        </authorList>
    </citation>
    <scope>NUCLEOTIDE SEQUENCE</scope>
    <source>
        <strain evidence="7">CBS 538.74</strain>
    </source>
</reference>
<evidence type="ECO:0000313" key="8">
    <source>
        <dbReference type="Proteomes" id="UP001302745"/>
    </source>
</evidence>
<dbReference type="GO" id="GO:0008270">
    <property type="term" value="F:zinc ion binding"/>
    <property type="evidence" value="ECO:0007669"/>
    <property type="project" value="UniProtKB-KW"/>
</dbReference>
<dbReference type="Gene3D" id="3.30.160.60">
    <property type="entry name" value="Classic Zinc Finger"/>
    <property type="match status" value="3"/>
</dbReference>
<keyword evidence="2 4" id="KW-0863">Zinc-finger</keyword>
<dbReference type="Proteomes" id="UP001302745">
    <property type="component" value="Unassembled WGS sequence"/>
</dbReference>
<dbReference type="InterPro" id="IPR036236">
    <property type="entry name" value="Znf_C2H2_sf"/>
</dbReference>
<feature type="region of interest" description="Disordered" evidence="5">
    <location>
        <begin position="397"/>
        <end position="420"/>
    </location>
</feature>
<protein>
    <recommendedName>
        <fullName evidence="6">C2H2-type domain-containing protein</fullName>
    </recommendedName>
</protein>
<feature type="region of interest" description="Disordered" evidence="5">
    <location>
        <begin position="111"/>
        <end position="211"/>
    </location>
</feature>
<evidence type="ECO:0000256" key="5">
    <source>
        <dbReference type="SAM" id="MobiDB-lite"/>
    </source>
</evidence>
<reference evidence="7" key="2">
    <citation type="submission" date="2023-05" db="EMBL/GenBank/DDBJ databases">
        <authorList>
            <consortium name="Lawrence Berkeley National Laboratory"/>
            <person name="Steindorff A."/>
            <person name="Hensen N."/>
            <person name="Bonometti L."/>
            <person name="Westerberg I."/>
            <person name="Brannstrom I.O."/>
            <person name="Guillou S."/>
            <person name="Cros-Aarteil S."/>
            <person name="Calhoun S."/>
            <person name="Haridas S."/>
            <person name="Kuo A."/>
            <person name="Mondo S."/>
            <person name="Pangilinan J."/>
            <person name="Riley R."/>
            <person name="Labutti K."/>
            <person name="Andreopoulos B."/>
            <person name="Lipzen A."/>
            <person name="Chen C."/>
            <person name="Yanf M."/>
            <person name="Daum C."/>
            <person name="Ng V."/>
            <person name="Clum A."/>
            <person name="Ohm R."/>
            <person name="Martin F."/>
            <person name="Silar P."/>
            <person name="Natvig D."/>
            <person name="Lalanne C."/>
            <person name="Gautier V."/>
            <person name="Ament-Velasquez S.L."/>
            <person name="Kruys A."/>
            <person name="Hutchinson M.I."/>
            <person name="Powell A.J."/>
            <person name="Barry K."/>
            <person name="Miller A.N."/>
            <person name="Grigoriev I.V."/>
            <person name="Debuchy R."/>
            <person name="Gladieux P."/>
            <person name="Thoren M.H."/>
            <person name="Johannesson H."/>
        </authorList>
    </citation>
    <scope>NUCLEOTIDE SEQUENCE</scope>
    <source>
        <strain evidence="7">CBS 538.74</strain>
    </source>
</reference>
<organism evidence="7 8">
    <name type="scientific">Chaetomidium leptoderma</name>
    <dbReference type="NCBI Taxonomy" id="669021"/>
    <lineage>
        <taxon>Eukaryota</taxon>
        <taxon>Fungi</taxon>
        <taxon>Dikarya</taxon>
        <taxon>Ascomycota</taxon>
        <taxon>Pezizomycotina</taxon>
        <taxon>Sordariomycetes</taxon>
        <taxon>Sordariomycetidae</taxon>
        <taxon>Sordariales</taxon>
        <taxon>Chaetomiaceae</taxon>
        <taxon>Chaetomidium</taxon>
    </lineage>
</organism>
<keyword evidence="1" id="KW-0479">Metal-binding</keyword>
<comment type="caution">
    <text evidence="7">The sequence shown here is derived from an EMBL/GenBank/DDBJ whole genome shotgun (WGS) entry which is preliminary data.</text>
</comment>
<evidence type="ECO:0000256" key="1">
    <source>
        <dbReference type="ARBA" id="ARBA00022723"/>
    </source>
</evidence>
<proteinExistence type="predicted"/>
<sequence>MEHTPPPALTRSPSSPANTYCPSERSSLDYPSPGLVEQQYKITSMYGDHQSCVTPPMDPELSLPPLDSMGHPDWNTPTVIHPGSSASGMPSILSADYDTFGSFPYSHDVYQAHPTSHPPSIHASTPPPTGSAPRSPAPPMRTPYTPATSVPMTPRVKMEVASDYSQSSDSSHYPSPRSIHTSYPSDNGPYTSSTSTGYLSDSGSTTWHKPEYHTVEPDHYYPGPPPPPSAFMQDARRQYRVTRPKRPQRRLTTKEEANFQCEVKGCGKLFSRSYNFKAHMETHDEKREYPFPCLVTDCSKKFVRKTDLQRHHQSVHLRERTHKCDYCSRMFARKDTLRRHMEDGCSKRFDIGTLDLRAESYDGMHPSARSMAPMGHMGGLPPMAIPPLCSSNMLGSMAPSMRPRDHLAVGDHSQGHSWGR</sequence>
<dbReference type="PROSITE" id="PS00028">
    <property type="entry name" value="ZINC_FINGER_C2H2_1"/>
    <property type="match status" value="2"/>
</dbReference>
<keyword evidence="8" id="KW-1185">Reference proteome</keyword>
<dbReference type="GO" id="GO:0000981">
    <property type="term" value="F:DNA-binding transcription factor activity, RNA polymerase II-specific"/>
    <property type="evidence" value="ECO:0007669"/>
    <property type="project" value="TreeGrafter"/>
</dbReference>
<dbReference type="InterPro" id="IPR013087">
    <property type="entry name" value="Znf_C2H2_type"/>
</dbReference>
<evidence type="ECO:0000259" key="6">
    <source>
        <dbReference type="PROSITE" id="PS50157"/>
    </source>
</evidence>
<feature type="compositionally biased region" description="Pro residues" evidence="5">
    <location>
        <begin position="125"/>
        <end position="141"/>
    </location>
</feature>
<name>A0AAN6VJA5_9PEZI</name>
<feature type="domain" description="C2H2-type" evidence="6">
    <location>
        <begin position="291"/>
        <end position="321"/>
    </location>
</feature>
<feature type="compositionally biased region" description="Polar residues" evidence="5">
    <location>
        <begin position="11"/>
        <end position="25"/>
    </location>
</feature>
<feature type="region of interest" description="Disordered" evidence="5">
    <location>
        <begin position="51"/>
        <end position="82"/>
    </location>
</feature>
<feature type="domain" description="C2H2-type" evidence="6">
    <location>
        <begin position="322"/>
        <end position="349"/>
    </location>
</feature>
<accession>A0AAN6VJA5</accession>
<gene>
    <name evidence="7" type="ORF">C8A00DRAFT_36156</name>
</gene>
<evidence type="ECO:0000256" key="4">
    <source>
        <dbReference type="PROSITE-ProRule" id="PRU00042"/>
    </source>
</evidence>
<evidence type="ECO:0000256" key="3">
    <source>
        <dbReference type="ARBA" id="ARBA00022833"/>
    </source>
</evidence>
<dbReference type="SUPFAM" id="SSF57667">
    <property type="entry name" value="beta-beta-alpha zinc fingers"/>
    <property type="match status" value="2"/>
</dbReference>
<dbReference type="AlphaFoldDB" id="A0AAN6VJA5"/>
<dbReference type="Pfam" id="PF00096">
    <property type="entry name" value="zf-C2H2"/>
    <property type="match status" value="3"/>
</dbReference>
<dbReference type="PROSITE" id="PS50157">
    <property type="entry name" value="ZINC_FINGER_C2H2_2"/>
    <property type="match status" value="3"/>
</dbReference>
<feature type="region of interest" description="Disordered" evidence="5">
    <location>
        <begin position="1"/>
        <end position="33"/>
    </location>
</feature>
<feature type="compositionally biased region" description="Low complexity" evidence="5">
    <location>
        <begin position="162"/>
        <end position="178"/>
    </location>
</feature>
<feature type="compositionally biased region" description="Polar residues" evidence="5">
    <location>
        <begin position="179"/>
        <end position="207"/>
    </location>
</feature>
<dbReference type="GO" id="GO:0000978">
    <property type="term" value="F:RNA polymerase II cis-regulatory region sequence-specific DNA binding"/>
    <property type="evidence" value="ECO:0007669"/>
    <property type="project" value="TreeGrafter"/>
</dbReference>
<dbReference type="EMBL" id="MU857027">
    <property type="protein sequence ID" value="KAK4151216.1"/>
    <property type="molecule type" value="Genomic_DNA"/>
</dbReference>
<dbReference type="PANTHER" id="PTHR23235:SF120">
    <property type="entry name" value="KRUPPEL-LIKE FACTOR 15"/>
    <property type="match status" value="1"/>
</dbReference>
<evidence type="ECO:0000313" key="7">
    <source>
        <dbReference type="EMBL" id="KAK4151216.1"/>
    </source>
</evidence>
<feature type="domain" description="C2H2-type" evidence="6">
    <location>
        <begin position="259"/>
        <end position="288"/>
    </location>
</feature>